<evidence type="ECO:0000256" key="1">
    <source>
        <dbReference type="ARBA" id="ARBA00004430"/>
    </source>
</evidence>
<dbReference type="InterPro" id="IPR032675">
    <property type="entry name" value="LRR_dom_sf"/>
</dbReference>
<dbReference type="OrthoDB" id="520108at2759"/>
<dbReference type="EMBL" id="GL433870">
    <property type="protein sequence ID" value="EFN50953.1"/>
    <property type="molecule type" value="Genomic_DNA"/>
</dbReference>
<dbReference type="SUPFAM" id="SSF52047">
    <property type="entry name" value="RNI-like"/>
    <property type="match status" value="1"/>
</dbReference>
<reference evidence="2 3" key="1">
    <citation type="journal article" date="2010" name="Plant Cell">
        <title>The Chlorella variabilis NC64A genome reveals adaptation to photosymbiosis, coevolution with viruses, and cryptic sex.</title>
        <authorList>
            <person name="Blanc G."/>
            <person name="Duncan G."/>
            <person name="Agarkova I."/>
            <person name="Borodovsky M."/>
            <person name="Gurnon J."/>
            <person name="Kuo A."/>
            <person name="Lindquist E."/>
            <person name="Lucas S."/>
            <person name="Pangilinan J."/>
            <person name="Polle J."/>
            <person name="Salamov A."/>
            <person name="Terry A."/>
            <person name="Yamada T."/>
            <person name="Dunigan D.D."/>
            <person name="Grigoriev I.V."/>
            <person name="Claverie J.M."/>
            <person name="Van Etten J.L."/>
        </authorList>
    </citation>
    <scope>NUCLEOTIDE SEQUENCE [LARGE SCALE GENOMIC DNA]</scope>
    <source>
        <strain evidence="2 3">NC64A</strain>
    </source>
</reference>
<dbReference type="RefSeq" id="XP_005843055.1">
    <property type="nucleotide sequence ID" value="XM_005842993.1"/>
</dbReference>
<sequence>MTAWTTLGHLTSLQSLDVDAREWQLGADVALPASLTRLHISRHGAEEMPAQVAALSNLRSLHLLCVGYRSANLRQLASLHHAAFTGCHLPDSLSELTQLQVLEVCSPDSPADAVASSLGGALRRLTQLTGLWLEELPAAAVDLALLAPLSRLQWLYLELGDSAD</sequence>
<proteinExistence type="predicted"/>
<organism evidence="3">
    <name type="scientific">Chlorella variabilis</name>
    <name type="common">Green alga</name>
    <dbReference type="NCBI Taxonomy" id="554065"/>
    <lineage>
        <taxon>Eukaryota</taxon>
        <taxon>Viridiplantae</taxon>
        <taxon>Chlorophyta</taxon>
        <taxon>core chlorophytes</taxon>
        <taxon>Trebouxiophyceae</taxon>
        <taxon>Chlorellales</taxon>
        <taxon>Chlorellaceae</taxon>
        <taxon>Chlorella clade</taxon>
        <taxon>Chlorella</taxon>
    </lineage>
</organism>
<dbReference type="AlphaFoldDB" id="E1ZT83"/>
<dbReference type="InParanoid" id="E1ZT83"/>
<name>E1ZT83_CHLVA</name>
<dbReference type="Gene3D" id="3.80.10.10">
    <property type="entry name" value="Ribonuclease Inhibitor"/>
    <property type="match status" value="1"/>
</dbReference>
<comment type="subcellular location">
    <subcellularLocation>
        <location evidence="1">Cytoplasm</location>
        <location evidence="1">Cytoskeleton</location>
        <location evidence="1">Cilium axoneme</location>
    </subcellularLocation>
</comment>
<evidence type="ECO:0000313" key="2">
    <source>
        <dbReference type="EMBL" id="EFN50953.1"/>
    </source>
</evidence>
<protein>
    <submittedName>
        <fullName evidence="2">Uncharacterized protein</fullName>
    </submittedName>
</protein>
<gene>
    <name evidence="2" type="ORF">CHLNCDRAFT_141640</name>
</gene>
<dbReference type="GeneID" id="17350404"/>
<dbReference type="GO" id="GO:0005930">
    <property type="term" value="C:axoneme"/>
    <property type="evidence" value="ECO:0007669"/>
    <property type="project" value="UniProtKB-SubCell"/>
</dbReference>
<dbReference type="Proteomes" id="UP000008141">
    <property type="component" value="Unassembled WGS sequence"/>
</dbReference>
<dbReference type="KEGG" id="cvr:CHLNCDRAFT_141640"/>
<evidence type="ECO:0000313" key="3">
    <source>
        <dbReference type="Proteomes" id="UP000008141"/>
    </source>
</evidence>
<accession>E1ZT83</accession>
<keyword evidence="3" id="KW-1185">Reference proteome</keyword>